<name>A0A8H6YTR0_9AGAR</name>
<proteinExistence type="predicted"/>
<gene>
    <name evidence="1" type="ORF">MVEN_00494300</name>
</gene>
<keyword evidence="2" id="KW-1185">Reference proteome</keyword>
<dbReference type="EMBL" id="JACAZI010000003">
    <property type="protein sequence ID" value="KAF7366173.1"/>
    <property type="molecule type" value="Genomic_DNA"/>
</dbReference>
<dbReference type="OrthoDB" id="3040854at2759"/>
<evidence type="ECO:0000313" key="1">
    <source>
        <dbReference type="EMBL" id="KAF7366173.1"/>
    </source>
</evidence>
<dbReference type="Proteomes" id="UP000620124">
    <property type="component" value="Unassembled WGS sequence"/>
</dbReference>
<sequence length="231" mass="26047">MSEPVFPMELEREIFETTALMHPKAGPTLLRVARRVLVWIEPLLYRIVILNSQNEKKFLPLLIAMECKQPEFFHAVHHLAVWYYREMCTVEELTRLLTLCKRVVDLSFGNLTDPDLLPIIADMPLQRLSLSLQELFGSSPDLKHPLFDSVTHLDICDRADRGAAISLAYAQIPALPALTRLALEFHVPKEVALTLLEECPPPAASSCALAPPPATISTRRRRFLVSTTCVL</sequence>
<accession>A0A8H6YTR0</accession>
<reference evidence="1" key="1">
    <citation type="submission" date="2020-05" db="EMBL/GenBank/DDBJ databases">
        <title>Mycena genomes resolve the evolution of fungal bioluminescence.</title>
        <authorList>
            <person name="Tsai I.J."/>
        </authorList>
    </citation>
    <scope>NUCLEOTIDE SEQUENCE</scope>
    <source>
        <strain evidence="1">CCC161011</strain>
    </source>
</reference>
<organism evidence="1 2">
    <name type="scientific">Mycena venus</name>
    <dbReference type="NCBI Taxonomy" id="2733690"/>
    <lineage>
        <taxon>Eukaryota</taxon>
        <taxon>Fungi</taxon>
        <taxon>Dikarya</taxon>
        <taxon>Basidiomycota</taxon>
        <taxon>Agaricomycotina</taxon>
        <taxon>Agaricomycetes</taxon>
        <taxon>Agaricomycetidae</taxon>
        <taxon>Agaricales</taxon>
        <taxon>Marasmiineae</taxon>
        <taxon>Mycenaceae</taxon>
        <taxon>Mycena</taxon>
    </lineage>
</organism>
<evidence type="ECO:0000313" key="2">
    <source>
        <dbReference type="Proteomes" id="UP000620124"/>
    </source>
</evidence>
<protein>
    <submittedName>
        <fullName evidence="1">Uncharacterized protein</fullName>
    </submittedName>
</protein>
<dbReference type="AlphaFoldDB" id="A0A8H6YTR0"/>
<comment type="caution">
    <text evidence="1">The sequence shown here is derived from an EMBL/GenBank/DDBJ whole genome shotgun (WGS) entry which is preliminary data.</text>
</comment>